<dbReference type="AlphaFoldDB" id="A0A4R4YA22"/>
<evidence type="ECO:0000313" key="2">
    <source>
        <dbReference type="EMBL" id="TDD41355.1"/>
    </source>
</evidence>
<sequence>MNLARVTGVLPSDLLGTDDAPAEEVVYLQGCAKLGVRHIQPPAGLVMRGVRLGNPVVLAECGHMAWCPIVGPWPSLDWRVCVECLRAWRARSDTKLPGGDPPIPPAGHVRPG</sequence>
<dbReference type="RefSeq" id="WP_132492203.1">
    <property type="nucleotide sequence ID" value="NZ_SMKW01000059.1"/>
</dbReference>
<dbReference type="EMBL" id="SMKW01000059">
    <property type="protein sequence ID" value="TDD41355.1"/>
    <property type="molecule type" value="Genomic_DNA"/>
</dbReference>
<feature type="region of interest" description="Disordered" evidence="1">
    <location>
        <begin position="92"/>
        <end position="112"/>
    </location>
</feature>
<gene>
    <name evidence="2" type="ORF">E1288_32780</name>
</gene>
<comment type="caution">
    <text evidence="2">The sequence shown here is derived from an EMBL/GenBank/DDBJ whole genome shotgun (WGS) entry which is preliminary data.</text>
</comment>
<protein>
    <submittedName>
        <fullName evidence="2">Uncharacterized protein</fullName>
    </submittedName>
</protein>
<organism evidence="2 3">
    <name type="scientific">Saccharopolyspora elongata</name>
    <dbReference type="NCBI Taxonomy" id="2530387"/>
    <lineage>
        <taxon>Bacteria</taxon>
        <taxon>Bacillati</taxon>
        <taxon>Actinomycetota</taxon>
        <taxon>Actinomycetes</taxon>
        <taxon>Pseudonocardiales</taxon>
        <taxon>Pseudonocardiaceae</taxon>
        <taxon>Saccharopolyspora</taxon>
    </lineage>
</organism>
<reference evidence="2 3" key="1">
    <citation type="submission" date="2019-03" db="EMBL/GenBank/DDBJ databases">
        <title>Draft genome sequences of novel Actinobacteria.</title>
        <authorList>
            <person name="Sahin N."/>
            <person name="Ay H."/>
            <person name="Saygin H."/>
        </authorList>
    </citation>
    <scope>NUCLEOTIDE SEQUENCE [LARGE SCALE GENOMIC DNA]</scope>
    <source>
        <strain evidence="2 3">7K502</strain>
    </source>
</reference>
<proteinExistence type="predicted"/>
<accession>A0A4R4YA22</accession>
<evidence type="ECO:0000313" key="3">
    <source>
        <dbReference type="Proteomes" id="UP000294947"/>
    </source>
</evidence>
<name>A0A4R4YA22_9PSEU</name>
<dbReference type="Proteomes" id="UP000294947">
    <property type="component" value="Unassembled WGS sequence"/>
</dbReference>
<evidence type="ECO:0000256" key="1">
    <source>
        <dbReference type="SAM" id="MobiDB-lite"/>
    </source>
</evidence>
<keyword evidence="3" id="KW-1185">Reference proteome</keyword>